<evidence type="ECO:0008006" key="4">
    <source>
        <dbReference type="Google" id="ProtNLM"/>
    </source>
</evidence>
<gene>
    <name evidence="2" type="ORF">PFY00_01210</name>
</gene>
<keyword evidence="3" id="KW-1185">Reference proteome</keyword>
<reference evidence="2 3" key="1">
    <citation type="submission" date="2023-01" db="EMBL/GenBank/DDBJ databases">
        <title>Thalassococcus onchidii sp. nov., isolated from a marine invertebrate from the South China Sea.</title>
        <authorList>
            <person name="Xu S."/>
            <person name="Liu Z."/>
            <person name="Xu Y."/>
        </authorList>
    </citation>
    <scope>NUCLEOTIDE SEQUENCE [LARGE SCALE GENOMIC DNA]</scope>
    <source>
        <strain evidence="2 3">KCTC 32084</strain>
    </source>
</reference>
<organism evidence="2 3">
    <name type="scientific">Thalassococcus lentus</name>
    <dbReference type="NCBI Taxonomy" id="1210524"/>
    <lineage>
        <taxon>Bacteria</taxon>
        <taxon>Pseudomonadati</taxon>
        <taxon>Pseudomonadota</taxon>
        <taxon>Alphaproteobacteria</taxon>
        <taxon>Rhodobacterales</taxon>
        <taxon>Roseobacteraceae</taxon>
        <taxon>Thalassococcus</taxon>
    </lineage>
</organism>
<comment type="caution">
    <text evidence="2">The sequence shown here is derived from an EMBL/GenBank/DDBJ whole genome shotgun (WGS) entry which is preliminary data.</text>
</comment>
<dbReference type="Proteomes" id="UP001210720">
    <property type="component" value="Unassembled WGS sequence"/>
</dbReference>
<sequence>MTKDLEQLRHATRVLKEQAMRRYRQALQERAALDSELAEIDEMRKLGQRENASLHARQSIGADTLWNGWMLQRRLEILQKTALCRAKEEDRRDAAKRAFSRDLALQEIIQDAKTEREKGEAQKEAVRTDALVLMQRSLFRD</sequence>
<protein>
    <recommendedName>
        <fullName evidence="4">Flagellar FliJ protein</fullName>
    </recommendedName>
</protein>
<evidence type="ECO:0000256" key="1">
    <source>
        <dbReference type="SAM" id="Coils"/>
    </source>
</evidence>
<dbReference type="RefSeq" id="WP_271430695.1">
    <property type="nucleotide sequence ID" value="NZ_JAQIOY010000001.1"/>
</dbReference>
<name>A0ABT4XN46_9RHOB</name>
<evidence type="ECO:0000313" key="3">
    <source>
        <dbReference type="Proteomes" id="UP001210720"/>
    </source>
</evidence>
<proteinExistence type="predicted"/>
<dbReference type="EMBL" id="JAQIOY010000001">
    <property type="protein sequence ID" value="MDA7423332.1"/>
    <property type="molecule type" value="Genomic_DNA"/>
</dbReference>
<accession>A0ABT4XN46</accession>
<evidence type="ECO:0000313" key="2">
    <source>
        <dbReference type="EMBL" id="MDA7423332.1"/>
    </source>
</evidence>
<feature type="coiled-coil region" evidence="1">
    <location>
        <begin position="16"/>
        <end position="43"/>
    </location>
</feature>
<keyword evidence="1" id="KW-0175">Coiled coil</keyword>